<reference evidence="11" key="1">
    <citation type="submission" date="2025-08" db="UniProtKB">
        <authorList>
            <consortium name="RefSeq"/>
        </authorList>
    </citation>
    <scope>IDENTIFICATION</scope>
    <source>
        <strain evidence="11">J_2021</strain>
        <tissue evidence="11">Erythrocytes</tissue>
    </source>
</reference>
<dbReference type="InterPro" id="IPR029034">
    <property type="entry name" value="Cystine-knot_cytokine"/>
</dbReference>
<name>A0A1L8FKQ2_XENLA</name>
<dbReference type="AlphaFoldDB" id="A0A1L8FKQ2"/>
<dbReference type="GO" id="GO:0005615">
    <property type="term" value="C:extracellular space"/>
    <property type="evidence" value="ECO:0000318"/>
    <property type="project" value="GO_Central"/>
</dbReference>
<comment type="similarity">
    <text evidence="2 8">Belongs to the TGF-beta family.</text>
</comment>
<organism evidence="10 11">
    <name type="scientific">Xenopus laevis</name>
    <name type="common">African clawed frog</name>
    <dbReference type="NCBI Taxonomy" id="8355"/>
    <lineage>
        <taxon>Eukaryota</taxon>
        <taxon>Metazoa</taxon>
        <taxon>Chordata</taxon>
        <taxon>Craniata</taxon>
        <taxon>Vertebrata</taxon>
        <taxon>Euteleostomi</taxon>
        <taxon>Amphibia</taxon>
        <taxon>Batrachia</taxon>
        <taxon>Anura</taxon>
        <taxon>Pipoidea</taxon>
        <taxon>Pipidae</taxon>
        <taxon>Xenopodinae</taxon>
        <taxon>Xenopus</taxon>
        <taxon>Xenopus</taxon>
    </lineage>
</organism>
<dbReference type="Pfam" id="PF00019">
    <property type="entry name" value="TGF_beta"/>
    <property type="match status" value="1"/>
</dbReference>
<evidence type="ECO:0000259" key="9">
    <source>
        <dbReference type="PROSITE" id="PS51362"/>
    </source>
</evidence>
<keyword evidence="3" id="KW-0964">Secreted</keyword>
<dbReference type="InterPro" id="IPR001839">
    <property type="entry name" value="TGF-b_C"/>
</dbReference>
<keyword evidence="7" id="KW-0325">Glycoprotein</keyword>
<dbReference type="CDD" id="cd19400">
    <property type="entry name" value="TGF_beta_BMP9"/>
    <property type="match status" value="1"/>
</dbReference>
<evidence type="ECO:0000256" key="4">
    <source>
        <dbReference type="ARBA" id="ARBA00022729"/>
    </source>
</evidence>
<evidence type="ECO:0000313" key="10">
    <source>
        <dbReference type="Proteomes" id="UP000186698"/>
    </source>
</evidence>
<dbReference type="InterPro" id="IPR017948">
    <property type="entry name" value="TGFb_CS"/>
</dbReference>
<dbReference type="SMART" id="SM00204">
    <property type="entry name" value="TGFB"/>
    <property type="match status" value="1"/>
</dbReference>
<dbReference type="OrthoDB" id="5987191at2759"/>
<dbReference type="InterPro" id="IPR015615">
    <property type="entry name" value="TGF-beta-rel"/>
</dbReference>
<dbReference type="FunFam" id="2.10.90.10:FF:000001">
    <property type="entry name" value="Bone morphogenetic protein 4"/>
    <property type="match status" value="1"/>
</dbReference>
<dbReference type="RefSeq" id="XP_018082173.1">
    <property type="nucleotide sequence ID" value="XM_018226684.2"/>
</dbReference>
<evidence type="ECO:0000313" key="11">
    <source>
        <dbReference type="RefSeq" id="XP_018082173.1"/>
    </source>
</evidence>
<keyword evidence="4" id="KW-0732">Signal</keyword>
<dbReference type="InterPro" id="IPR001111">
    <property type="entry name" value="TGF-b_propeptide"/>
</dbReference>
<dbReference type="Bgee" id="108696990">
    <property type="expression patterns" value="Expressed in heart and 7 other cell types or tissues"/>
</dbReference>
<proteinExistence type="inferred from homology"/>
<dbReference type="GeneID" id="108696990"/>
<dbReference type="Proteomes" id="UP000186698">
    <property type="component" value="Chromosome 7L"/>
</dbReference>
<dbReference type="Gene3D" id="2.60.120.970">
    <property type="match status" value="1"/>
</dbReference>
<dbReference type="OMA" id="GTFDLRM"/>
<protein>
    <submittedName>
        <fullName evidence="11">Dorsalin-1</fullName>
    </submittedName>
</protein>
<dbReference type="GO" id="GO:0008083">
    <property type="term" value="F:growth factor activity"/>
    <property type="evidence" value="ECO:0007669"/>
    <property type="project" value="UniProtKB-KW"/>
</dbReference>
<evidence type="ECO:0000256" key="8">
    <source>
        <dbReference type="RuleBase" id="RU000354"/>
    </source>
</evidence>
<evidence type="ECO:0000256" key="5">
    <source>
        <dbReference type="ARBA" id="ARBA00023030"/>
    </source>
</evidence>
<evidence type="ECO:0000256" key="2">
    <source>
        <dbReference type="ARBA" id="ARBA00006656"/>
    </source>
</evidence>
<comment type="subcellular location">
    <subcellularLocation>
        <location evidence="1">Secreted</location>
    </subcellularLocation>
</comment>
<dbReference type="Pfam" id="PF00688">
    <property type="entry name" value="TGFb_propeptide"/>
    <property type="match status" value="1"/>
</dbReference>
<dbReference type="PaxDb" id="8355-A0A1L8FKQ2"/>
<dbReference type="GO" id="GO:0030509">
    <property type="term" value="P:BMP signaling pathway"/>
    <property type="evidence" value="ECO:0000318"/>
    <property type="project" value="GO_Central"/>
</dbReference>
<dbReference type="CTD" id="108696990"/>
<evidence type="ECO:0000256" key="7">
    <source>
        <dbReference type="ARBA" id="ARBA00023180"/>
    </source>
</evidence>
<keyword evidence="6" id="KW-1015">Disulfide bond</keyword>
<evidence type="ECO:0000256" key="3">
    <source>
        <dbReference type="ARBA" id="ARBA00022525"/>
    </source>
</evidence>
<evidence type="ECO:0000256" key="1">
    <source>
        <dbReference type="ARBA" id="ARBA00004613"/>
    </source>
</evidence>
<gene>
    <name evidence="11" type="primary">gdf2.L</name>
</gene>
<keyword evidence="5 8" id="KW-0339">Growth factor</keyword>
<dbReference type="GO" id="GO:0005125">
    <property type="term" value="F:cytokine activity"/>
    <property type="evidence" value="ECO:0000318"/>
    <property type="project" value="GO_Central"/>
</dbReference>
<dbReference type="KEGG" id="xla:108696990"/>
<dbReference type="Gene3D" id="2.10.90.10">
    <property type="entry name" value="Cystine-knot cytokines"/>
    <property type="match status" value="1"/>
</dbReference>
<sequence>MKFVTLPVFLSISVILFETITNKPLHGWTLRDHRRQYEEGLEEIMSSFIENMKKEFLWGLNLSDVPSQDKMKKTPPRFMIELYERLAEDKTLKPVSDIIRSFSAEDILSSSALEDTFQSHIVLFNVSIPQHEVLTEAELKIYVSLWKRYHGHLMVYDVLHAEHFENFRYTDKSLIESKKIEKSGWQSINVTRAVKRWIASSSMQNKLEIFLASDTPLNIHLRLQDTGVNINSRYPPMLLVFSNDKWSKLQKTRLERKEMIFHEENISTQIISKNHTVKHANVDRKKRNTGLGMGKMRLKRSQASNYCRKSSLKVNFKDIGWDSWIISPTEYDAYECKGECYYPLTDNLTPTKHAIIQTLMHFKNPKVTKKACCVPTQLEPISIFYIDDKGVPTMKYKYEGMKVAKCGCR</sequence>
<dbReference type="STRING" id="8355.A0A1L8FKQ2"/>
<dbReference type="PANTHER" id="PTHR11848">
    <property type="entry name" value="TGF-BETA FAMILY"/>
    <property type="match status" value="1"/>
</dbReference>
<accession>A0A1L8FKQ2</accession>
<keyword evidence="10" id="KW-1185">Reference proteome</keyword>
<feature type="domain" description="TGF-beta family profile" evidence="9">
    <location>
        <begin position="284"/>
        <end position="409"/>
    </location>
</feature>
<dbReference type="SUPFAM" id="SSF57501">
    <property type="entry name" value="Cystine-knot cytokines"/>
    <property type="match status" value="1"/>
</dbReference>
<evidence type="ECO:0000256" key="6">
    <source>
        <dbReference type="ARBA" id="ARBA00023157"/>
    </source>
</evidence>
<dbReference type="PROSITE" id="PS00250">
    <property type="entry name" value="TGF_BETA_1"/>
    <property type="match status" value="1"/>
</dbReference>
<dbReference type="PROSITE" id="PS51362">
    <property type="entry name" value="TGF_BETA_2"/>
    <property type="match status" value="1"/>
</dbReference>
<dbReference type="PANTHER" id="PTHR11848:SF157">
    <property type="entry name" value="GROWTH_DIFFERENTIATION FACTOR 2"/>
    <property type="match status" value="1"/>
</dbReference>